<sequence length="239" mass="28070">MWKRQYNSKGGESPRYKALYPVCQFIVCLSSICLEWLLEQIQRDFLWGGGALERKPHLVRWTTICLDKRKGRLKVKSLVMLNKALLGKWSWRFANEKETFWNQVIKGKYGEECGGWCFQKVRERYSVRLWKAIRKLEHLVSSRFSLVVRNGQRVSFWKDKWCRVAPLCDSFPTLFAIAISNDMELYYATKRKLSWGGRELLWVKSVGQFGIQAPYACFGQFGRQRTRLPLKMGVCSCKS</sequence>
<dbReference type="Proteomes" id="UP000288805">
    <property type="component" value="Unassembled WGS sequence"/>
</dbReference>
<name>A0A438K9N5_VITVI</name>
<dbReference type="AlphaFoldDB" id="A0A438K9N5"/>
<proteinExistence type="predicted"/>
<gene>
    <name evidence="1" type="primary">VvCHDp000001_717</name>
    <name evidence="1" type="ORF">CK203_003974</name>
</gene>
<dbReference type="EMBL" id="QGNW01000012">
    <property type="protein sequence ID" value="RVX17912.1"/>
    <property type="molecule type" value="Genomic_DNA"/>
</dbReference>
<organism evidence="1 2">
    <name type="scientific">Vitis vinifera</name>
    <name type="common">Grape</name>
    <dbReference type="NCBI Taxonomy" id="29760"/>
    <lineage>
        <taxon>Eukaryota</taxon>
        <taxon>Viridiplantae</taxon>
        <taxon>Streptophyta</taxon>
        <taxon>Embryophyta</taxon>
        <taxon>Tracheophyta</taxon>
        <taxon>Spermatophyta</taxon>
        <taxon>Magnoliopsida</taxon>
        <taxon>eudicotyledons</taxon>
        <taxon>Gunneridae</taxon>
        <taxon>Pentapetalae</taxon>
        <taxon>rosids</taxon>
        <taxon>Vitales</taxon>
        <taxon>Vitaceae</taxon>
        <taxon>Viteae</taxon>
        <taxon>Vitis</taxon>
    </lineage>
</organism>
<evidence type="ECO:0000313" key="2">
    <source>
        <dbReference type="Proteomes" id="UP000288805"/>
    </source>
</evidence>
<protein>
    <submittedName>
        <fullName evidence="1">Putative ribonuclease H protein</fullName>
    </submittedName>
</protein>
<accession>A0A438K9N5</accession>
<reference evidence="1 2" key="1">
    <citation type="journal article" date="2018" name="PLoS Genet.">
        <title>Population sequencing reveals clonal diversity and ancestral inbreeding in the grapevine cultivar Chardonnay.</title>
        <authorList>
            <person name="Roach M.J."/>
            <person name="Johnson D.L."/>
            <person name="Bohlmann J."/>
            <person name="van Vuuren H.J."/>
            <person name="Jones S.J."/>
            <person name="Pretorius I.S."/>
            <person name="Schmidt S.A."/>
            <person name="Borneman A.R."/>
        </authorList>
    </citation>
    <scope>NUCLEOTIDE SEQUENCE [LARGE SCALE GENOMIC DNA]</scope>
    <source>
        <strain evidence="2">cv. Chardonnay</strain>
        <tissue evidence="1">Leaf</tissue>
    </source>
</reference>
<evidence type="ECO:0000313" key="1">
    <source>
        <dbReference type="EMBL" id="RVX17912.1"/>
    </source>
</evidence>
<comment type="caution">
    <text evidence="1">The sequence shown here is derived from an EMBL/GenBank/DDBJ whole genome shotgun (WGS) entry which is preliminary data.</text>
</comment>